<evidence type="ECO:0000313" key="12">
    <source>
        <dbReference type="EMBL" id="KAG5167381.1"/>
    </source>
</evidence>
<dbReference type="PRINTS" id="PR00463">
    <property type="entry name" value="EP450I"/>
</dbReference>
<evidence type="ECO:0000256" key="4">
    <source>
        <dbReference type="ARBA" id="ARBA00022617"/>
    </source>
</evidence>
<proteinExistence type="inferred from homology"/>
<dbReference type="PROSITE" id="PS00086">
    <property type="entry name" value="CYTOCHROME_P450"/>
    <property type="match status" value="1"/>
</dbReference>
<gene>
    <name evidence="12" type="ORF">JR316_007730</name>
</gene>
<keyword evidence="5 9" id="KW-0479">Metal-binding</keyword>
<dbReference type="SUPFAM" id="SSF48264">
    <property type="entry name" value="Cytochrome P450"/>
    <property type="match status" value="1"/>
</dbReference>
<dbReference type="AlphaFoldDB" id="A0A8H7XTN6"/>
<dbReference type="PANTHER" id="PTHR46300:SF7">
    <property type="entry name" value="P450, PUTATIVE (EUROFUNG)-RELATED"/>
    <property type="match status" value="1"/>
</dbReference>
<keyword evidence="11" id="KW-1133">Transmembrane helix</keyword>
<comment type="cofactor">
    <cofactor evidence="1 9">
        <name>heme</name>
        <dbReference type="ChEBI" id="CHEBI:30413"/>
    </cofactor>
</comment>
<evidence type="ECO:0000256" key="7">
    <source>
        <dbReference type="ARBA" id="ARBA00023004"/>
    </source>
</evidence>
<dbReference type="InterPro" id="IPR050364">
    <property type="entry name" value="Cytochrome_P450_fung"/>
</dbReference>
<dbReference type="EMBL" id="JAFIQS010000007">
    <property type="protein sequence ID" value="KAG5167381.1"/>
    <property type="molecule type" value="Genomic_DNA"/>
</dbReference>
<evidence type="ECO:0000256" key="6">
    <source>
        <dbReference type="ARBA" id="ARBA00023002"/>
    </source>
</evidence>
<keyword evidence="4 9" id="KW-0349">Heme</keyword>
<evidence type="ECO:0008006" key="13">
    <source>
        <dbReference type="Google" id="ProtNLM"/>
    </source>
</evidence>
<dbReference type="InterPro" id="IPR002401">
    <property type="entry name" value="Cyt_P450_E_grp-I"/>
</dbReference>
<comment type="caution">
    <text evidence="12">The sequence shown here is derived from an EMBL/GenBank/DDBJ whole genome shotgun (WGS) entry which is preliminary data.</text>
</comment>
<dbReference type="GO" id="GO:0005506">
    <property type="term" value="F:iron ion binding"/>
    <property type="evidence" value="ECO:0007669"/>
    <property type="project" value="InterPro"/>
</dbReference>
<dbReference type="CDD" id="cd11065">
    <property type="entry name" value="CYP64-like"/>
    <property type="match status" value="1"/>
</dbReference>
<evidence type="ECO:0000256" key="3">
    <source>
        <dbReference type="ARBA" id="ARBA00010617"/>
    </source>
</evidence>
<name>A0A8H7XTN6_PSICU</name>
<keyword evidence="11" id="KW-0812">Transmembrane</keyword>
<comment type="pathway">
    <text evidence="2">Secondary metabolite biosynthesis.</text>
</comment>
<dbReference type="Pfam" id="PF00067">
    <property type="entry name" value="p450"/>
    <property type="match status" value="2"/>
</dbReference>
<feature type="transmembrane region" description="Helical" evidence="11">
    <location>
        <begin position="12"/>
        <end position="30"/>
    </location>
</feature>
<evidence type="ECO:0000256" key="8">
    <source>
        <dbReference type="ARBA" id="ARBA00023033"/>
    </source>
</evidence>
<comment type="similarity">
    <text evidence="3 10">Belongs to the cytochrome P450 family.</text>
</comment>
<dbReference type="PANTHER" id="PTHR46300">
    <property type="entry name" value="P450, PUTATIVE (EUROFUNG)-RELATED-RELATED"/>
    <property type="match status" value="1"/>
</dbReference>
<sequence length="552" mass="62097">MTIITELTTLVATYPVYATVIGALAYTLVVKKLPWKWLNRNPKRLPSPPGPKGYPLIGSVFEMPTERSWIVYDQWFKKYGDMVYFEALGQPFLVLGSLKRTGDLLEKRSSKYSDRLWLPMLIELMESDFNFGMLPYGQWWRRHRRSFKDHFNPEAIVNYRPIQLRSARSFLHRLLISPERFLDHITHTFGATIMSVAYGITVKESGDPYLATGHESQKGAAAAGIPGSFLVDMVPALKYVPSWFPGAGFKKKAAHWRQANQDLARIPFKYVEQQMVGNITPSGSFDSLNDILLPDKSDPKYAEERKLAEDVAAVSYVGMSSSIIFDRMFHGNPDDTSGGADTTISTVQAFFMAMALYPEAQKKAQAQLDSVLGGKRLPDFNDRPSLPYINAMIKESLRWNQVAPLAVAHVSSEDDEYDGYFIPRGTIVMGNGWTILHDPEEFQDPYTYNPDRYLKDGQLNPNVRGPEAAAFGFGRRMCPGRHMNDSGLYCLFSSILSVFDIKPPVDESGNPVQLKPEFTSGMLSYPVPFKCIITPRSPAAAALIREGIEMNH</sequence>
<evidence type="ECO:0000256" key="1">
    <source>
        <dbReference type="ARBA" id="ARBA00001971"/>
    </source>
</evidence>
<dbReference type="InterPro" id="IPR001128">
    <property type="entry name" value="Cyt_P450"/>
</dbReference>
<keyword evidence="11" id="KW-0472">Membrane</keyword>
<evidence type="ECO:0000256" key="11">
    <source>
        <dbReference type="SAM" id="Phobius"/>
    </source>
</evidence>
<dbReference type="InterPro" id="IPR017972">
    <property type="entry name" value="Cyt_P450_CS"/>
</dbReference>
<dbReference type="Gene3D" id="1.10.630.10">
    <property type="entry name" value="Cytochrome P450"/>
    <property type="match status" value="1"/>
</dbReference>
<dbReference type="GO" id="GO:0020037">
    <property type="term" value="F:heme binding"/>
    <property type="evidence" value="ECO:0007669"/>
    <property type="project" value="InterPro"/>
</dbReference>
<accession>A0A8H7XTN6</accession>
<evidence type="ECO:0000256" key="10">
    <source>
        <dbReference type="RuleBase" id="RU000461"/>
    </source>
</evidence>
<keyword evidence="8 10" id="KW-0503">Monooxygenase</keyword>
<dbReference type="GO" id="GO:0004497">
    <property type="term" value="F:monooxygenase activity"/>
    <property type="evidence" value="ECO:0007669"/>
    <property type="project" value="UniProtKB-KW"/>
</dbReference>
<evidence type="ECO:0000256" key="9">
    <source>
        <dbReference type="PIRSR" id="PIRSR602401-1"/>
    </source>
</evidence>
<keyword evidence="7 9" id="KW-0408">Iron</keyword>
<evidence type="ECO:0000256" key="5">
    <source>
        <dbReference type="ARBA" id="ARBA00022723"/>
    </source>
</evidence>
<dbReference type="InterPro" id="IPR036396">
    <property type="entry name" value="Cyt_P450_sf"/>
</dbReference>
<protein>
    <recommendedName>
        <fullName evidence="13">Cytochrome P450</fullName>
    </recommendedName>
</protein>
<feature type="binding site" description="axial binding residue" evidence="9">
    <location>
        <position position="478"/>
    </location>
    <ligand>
        <name>heme</name>
        <dbReference type="ChEBI" id="CHEBI:30413"/>
    </ligand>
    <ligandPart>
        <name>Fe</name>
        <dbReference type="ChEBI" id="CHEBI:18248"/>
    </ligandPart>
</feature>
<evidence type="ECO:0000256" key="2">
    <source>
        <dbReference type="ARBA" id="ARBA00005179"/>
    </source>
</evidence>
<organism evidence="12">
    <name type="scientific">Psilocybe cubensis</name>
    <name type="common">Psychedelic mushroom</name>
    <name type="synonym">Stropharia cubensis</name>
    <dbReference type="NCBI Taxonomy" id="181762"/>
    <lineage>
        <taxon>Eukaryota</taxon>
        <taxon>Fungi</taxon>
        <taxon>Dikarya</taxon>
        <taxon>Basidiomycota</taxon>
        <taxon>Agaricomycotina</taxon>
        <taxon>Agaricomycetes</taxon>
        <taxon>Agaricomycetidae</taxon>
        <taxon>Agaricales</taxon>
        <taxon>Agaricineae</taxon>
        <taxon>Strophariaceae</taxon>
        <taxon>Psilocybe</taxon>
    </lineage>
</organism>
<keyword evidence="6 10" id="KW-0560">Oxidoreductase</keyword>
<reference evidence="12" key="1">
    <citation type="submission" date="2021-02" db="EMBL/GenBank/DDBJ databases">
        <title>Psilocybe cubensis genome.</title>
        <authorList>
            <person name="Mckernan K.J."/>
            <person name="Crawford S."/>
            <person name="Trippe A."/>
            <person name="Kane L.T."/>
            <person name="Mclaughlin S."/>
        </authorList>
    </citation>
    <scope>NUCLEOTIDE SEQUENCE [LARGE SCALE GENOMIC DNA]</scope>
    <source>
        <strain evidence="12">MGC-MH-2018</strain>
    </source>
</reference>
<dbReference type="GO" id="GO:0016705">
    <property type="term" value="F:oxidoreductase activity, acting on paired donors, with incorporation or reduction of molecular oxygen"/>
    <property type="evidence" value="ECO:0007669"/>
    <property type="project" value="InterPro"/>
</dbReference>